<evidence type="ECO:0000313" key="2">
    <source>
        <dbReference type="Proteomes" id="UP000011284"/>
    </source>
</evidence>
<organism evidence="1 2">
    <name type="scientific">Salmonella phage S16</name>
    <name type="common">Salmonella phage vB_SenM-S16</name>
    <dbReference type="NCBI Taxonomy" id="1087482"/>
    <lineage>
        <taxon>Viruses</taxon>
        <taxon>Duplodnaviria</taxon>
        <taxon>Heunggongvirae</taxon>
        <taxon>Uroviricota</taxon>
        <taxon>Caudoviricetes</taxon>
        <taxon>Pantevenvirales</taxon>
        <taxon>Straboviridae</taxon>
        <taxon>Tevenvirinae</taxon>
        <taxon>Gelderlandvirus</taxon>
        <taxon>Gelderlandvirus s16</taxon>
    </lineage>
</organism>
<reference evidence="1 2" key="1">
    <citation type="journal article" date="2013" name="Mol. Microbiol.">
        <title>Long tail fibres of the novel broad-host-range T-even bacteriophage S16 specifically recognize Salmonella OmpC.</title>
        <authorList>
            <person name="Marti R."/>
            <person name="Zurfluh K."/>
            <person name="Hagens S."/>
            <person name="Pianezzi J."/>
            <person name="Klumpp J."/>
            <person name="Loessner M.J."/>
        </authorList>
    </citation>
    <scope>NUCLEOTIDE SEQUENCE [LARGE SCALE GENOMIC DNA]</scope>
</reference>
<dbReference type="RefSeq" id="YP_007501149.1">
    <property type="nucleotide sequence ID" value="NC_020416.1"/>
</dbReference>
<evidence type="ECO:0000313" key="1">
    <source>
        <dbReference type="EMBL" id="AGE48178.1"/>
    </source>
</evidence>
<dbReference type="Pfam" id="PF23895">
    <property type="entry name" value="Phage_zn_bind"/>
    <property type="match status" value="1"/>
</dbReference>
<keyword evidence="2" id="KW-1185">Reference proteome</keyword>
<dbReference type="InterPro" id="IPR056999">
    <property type="entry name" value="Phage_zn_bind"/>
</dbReference>
<dbReference type="GeneID" id="14675350"/>
<sequence>MICLLLTLILLLWIGMAKMQTHIKEKHRCKDCKWPVVFSLCNDGLMNTPPYNAWDWWLYCSNKTCKNHVGEGFFQYTPEWIEPGEPV</sequence>
<accession>M1HEZ6</accession>
<dbReference type="OrthoDB" id="20336at10239"/>
<proteinExistence type="predicted"/>
<organismHost>
    <name type="scientific">Salmonella enterica</name>
    <name type="common">Salmonella choleraesuis</name>
    <dbReference type="NCBI Taxonomy" id="28901"/>
</organismHost>
<protein>
    <submittedName>
        <fullName evidence="1">Uncharacterized protein</fullName>
    </submittedName>
</protein>
<dbReference type="EMBL" id="HQ331142">
    <property type="protein sequence ID" value="AGE48178.1"/>
    <property type="molecule type" value="Genomic_DNA"/>
</dbReference>
<dbReference type="Proteomes" id="UP000011284">
    <property type="component" value="Segment"/>
</dbReference>
<name>M1HEZ6_BPS16</name>
<dbReference type="KEGG" id="vg:14675350"/>